<dbReference type="InterPro" id="IPR006935">
    <property type="entry name" value="Helicase/UvrB_N"/>
</dbReference>
<accession>A0ABV6BES0</accession>
<dbReference type="PANTHER" id="PTHR47396">
    <property type="entry name" value="TYPE I RESTRICTION ENZYME ECOKI R PROTEIN"/>
    <property type="match status" value="1"/>
</dbReference>
<evidence type="ECO:0000259" key="1">
    <source>
        <dbReference type="PROSITE" id="PS51192"/>
    </source>
</evidence>
<dbReference type="EMBL" id="JBHLXP010000001">
    <property type="protein sequence ID" value="MFC0048562.1"/>
    <property type="molecule type" value="Genomic_DNA"/>
</dbReference>
<dbReference type="Proteomes" id="UP001589813">
    <property type="component" value="Unassembled WGS sequence"/>
</dbReference>
<gene>
    <name evidence="3" type="ORF">ACFFJP_09700</name>
</gene>
<dbReference type="PANTHER" id="PTHR47396:SF1">
    <property type="entry name" value="ATP-DEPENDENT HELICASE IRC3-RELATED"/>
    <property type="match status" value="1"/>
</dbReference>
<dbReference type="SMART" id="SM00487">
    <property type="entry name" value="DEXDc"/>
    <property type="match status" value="1"/>
</dbReference>
<dbReference type="PROSITE" id="PS51194">
    <property type="entry name" value="HELICASE_CTER"/>
    <property type="match status" value="1"/>
</dbReference>
<dbReference type="Pfam" id="PF00271">
    <property type="entry name" value="Helicase_C"/>
    <property type="match status" value="1"/>
</dbReference>
<evidence type="ECO:0000313" key="4">
    <source>
        <dbReference type="Proteomes" id="UP001589813"/>
    </source>
</evidence>
<proteinExistence type="predicted"/>
<reference evidence="3 4" key="1">
    <citation type="submission" date="2024-09" db="EMBL/GenBank/DDBJ databases">
        <authorList>
            <person name="Sun Q."/>
            <person name="Mori K."/>
        </authorList>
    </citation>
    <scope>NUCLEOTIDE SEQUENCE [LARGE SCALE GENOMIC DNA]</scope>
    <source>
        <strain evidence="3 4">KCTC 23315</strain>
    </source>
</reference>
<feature type="domain" description="Helicase ATP-binding" evidence="1">
    <location>
        <begin position="33"/>
        <end position="178"/>
    </location>
</feature>
<dbReference type="GO" id="GO:0016787">
    <property type="term" value="F:hydrolase activity"/>
    <property type="evidence" value="ECO:0007669"/>
    <property type="project" value="UniProtKB-KW"/>
</dbReference>
<dbReference type="GO" id="GO:0004386">
    <property type="term" value="F:helicase activity"/>
    <property type="evidence" value="ECO:0007669"/>
    <property type="project" value="UniProtKB-KW"/>
</dbReference>
<dbReference type="InterPro" id="IPR014001">
    <property type="entry name" value="Helicase_ATP-bd"/>
</dbReference>
<dbReference type="InterPro" id="IPR027417">
    <property type="entry name" value="P-loop_NTPase"/>
</dbReference>
<feature type="domain" description="Helicase C-terminal" evidence="2">
    <location>
        <begin position="214"/>
        <end position="369"/>
    </location>
</feature>
<evidence type="ECO:0000259" key="2">
    <source>
        <dbReference type="PROSITE" id="PS51194"/>
    </source>
</evidence>
<dbReference type="EC" id="3.6.4.-" evidence="3"/>
<keyword evidence="3" id="KW-0347">Helicase</keyword>
<dbReference type="PROSITE" id="PS51192">
    <property type="entry name" value="HELICASE_ATP_BIND_1"/>
    <property type="match status" value="1"/>
</dbReference>
<organism evidence="3 4">
    <name type="scientific">Rheinheimera tilapiae</name>
    <dbReference type="NCBI Taxonomy" id="875043"/>
    <lineage>
        <taxon>Bacteria</taxon>
        <taxon>Pseudomonadati</taxon>
        <taxon>Pseudomonadota</taxon>
        <taxon>Gammaproteobacteria</taxon>
        <taxon>Chromatiales</taxon>
        <taxon>Chromatiaceae</taxon>
        <taxon>Rheinheimera</taxon>
    </lineage>
</organism>
<sequence length="1018" mass="113571">MNICGFSINAQLWQSLRYCQQESIQTALSYLRKPFDEALKSCLISLPTGAGKSGVISVVSHKATQKKTLVLCHRRAVCDQLFTEIRGKFFRERAPGQSIKLKKVFSNIDDTSANGIYVSTFQKLSTFDSVKLAELKKNIDLIIIDEGHAEPSPVWSTLVRDLDAHKIVITATPYRNDLFQFDISADYSFIYTFEKALADGVLKEPTFESVQADQLSNSIRIFLNEHPTTKCIIKCNKFEDVEFYYAQLNDDFNVLAIHDQYAGDQRENAKSSVPANLKGSKVEVIIHQRKLDEGVDIPQAKLLILTYPVGSGRELVQTIGRVVRVFGDIEPKVIEIANDANEKMWLNYRLFDASLNSQAAVKKFIDSLDANKLIELYLNAFPDVSYYGNRFLAKFDLNSFEPDDSLIIPTASICFLKTIPGFTAELLSDMLYWRCNNGGELAKNFVSSSGIHSVISIAFNRSKFLRNQFLFEPSLEVTLFKLLSNGVVAIFDSRGRRFNNDIDLALGSAVSQEILFKILNLGKSAKTREASSRSISTANLRPENIAIKGRNLDQGADPQMNASYRLSTAILDTYDGTNAKSGSFYIGVDSGRISDQKENSFSLSELNEWLETVDSIFKTSGNMRSNLIDSFAKPIPVDKSLSIQSVVFDFPSPVQLEIEGNHYSIDNTFHYRGYNNGLLLVEGVPDSKVEIKLISEEPYIEIVTEKVIKYLDVNGCYVPDIPRFLMTKIHKILLNKGVGYSDGKFYQLTLPIINEFDFQTSNLAKVVIALPELLNKALDEKGLIKTGPLKGVYQVVNQEFSQSSVFYLLDKIKSYSLPNPTLKDLGPFGPFVPGADILLNTDMGTEPADFIISSASKLIYVHVKCGDSSKPQSSAGALAEVGSQAIKNIEMLLTHNQMLKPGNWNQLSSPWPSSVAKLQMFERIRLAGGTRYTASSDAAREAKLDEIWETISQRRRSSAVTKEIWIVAANSFSLKDFSTQLKAGSLARSETLQAYQLINSWISIANNNDVDLKIFVSP</sequence>
<comment type="caution">
    <text evidence="3">The sequence shown here is derived from an EMBL/GenBank/DDBJ whole genome shotgun (WGS) entry which is preliminary data.</text>
</comment>
<keyword evidence="3" id="KW-0547">Nucleotide-binding</keyword>
<dbReference type="InterPro" id="IPR001650">
    <property type="entry name" value="Helicase_C-like"/>
</dbReference>
<dbReference type="InterPro" id="IPR050742">
    <property type="entry name" value="Helicase_Restrict-Modif_Enz"/>
</dbReference>
<keyword evidence="4" id="KW-1185">Reference proteome</keyword>
<dbReference type="RefSeq" id="WP_377242863.1">
    <property type="nucleotide sequence ID" value="NZ_JBHLXP010000001.1"/>
</dbReference>
<dbReference type="Pfam" id="PF04851">
    <property type="entry name" value="ResIII"/>
    <property type="match status" value="1"/>
</dbReference>
<protein>
    <submittedName>
        <fullName evidence="3">DEAD/DEAH box helicase</fullName>
        <ecNumber evidence="3">3.6.4.-</ecNumber>
    </submittedName>
</protein>
<keyword evidence="3" id="KW-0378">Hydrolase</keyword>
<keyword evidence="3" id="KW-0067">ATP-binding</keyword>
<dbReference type="SUPFAM" id="SSF52540">
    <property type="entry name" value="P-loop containing nucleoside triphosphate hydrolases"/>
    <property type="match status" value="1"/>
</dbReference>
<evidence type="ECO:0000313" key="3">
    <source>
        <dbReference type="EMBL" id="MFC0048562.1"/>
    </source>
</evidence>
<name>A0ABV6BES0_9GAMM</name>
<dbReference type="Gene3D" id="3.40.50.300">
    <property type="entry name" value="P-loop containing nucleotide triphosphate hydrolases"/>
    <property type="match status" value="2"/>
</dbReference>